<dbReference type="RefSeq" id="XP_016225595.1">
    <property type="nucleotide sequence ID" value="XM_016369807.1"/>
</dbReference>
<dbReference type="PANTHER" id="PTHR43008:SF8">
    <property type="entry name" value="BENZIL REDUCTASE ((S)-BENZOIN FORMING) IRC24"/>
    <property type="match status" value="1"/>
</dbReference>
<dbReference type="Gene3D" id="3.40.50.720">
    <property type="entry name" value="NAD(P)-binding Rossmann-like Domain"/>
    <property type="match status" value="1"/>
</dbReference>
<dbReference type="HOGENOM" id="CLU_010194_2_11_1"/>
<comment type="similarity">
    <text evidence="1">Belongs to the short-chain dehydrogenases/reductases (SDR) family.</text>
</comment>
<reference evidence="4 5" key="1">
    <citation type="submission" date="2015-01" db="EMBL/GenBank/DDBJ databases">
        <title>The Genome Sequence of Exophiala mesophila CBS40295.</title>
        <authorList>
            <consortium name="The Broad Institute Genomics Platform"/>
            <person name="Cuomo C."/>
            <person name="de Hoog S."/>
            <person name="Gorbushina A."/>
            <person name="Stielow B."/>
            <person name="Teixiera M."/>
            <person name="Abouelleil A."/>
            <person name="Chapman S.B."/>
            <person name="Priest M."/>
            <person name="Young S.K."/>
            <person name="Wortman J."/>
            <person name="Nusbaum C."/>
            <person name="Birren B."/>
        </authorList>
    </citation>
    <scope>NUCLEOTIDE SEQUENCE [LARGE SCALE GENOMIC DNA]</scope>
    <source>
        <strain evidence="4 5">CBS 40295</strain>
    </source>
</reference>
<proteinExistence type="inferred from homology"/>
<dbReference type="GO" id="GO:0050664">
    <property type="term" value="F:oxidoreductase activity, acting on NAD(P)H, oxygen as acceptor"/>
    <property type="evidence" value="ECO:0007669"/>
    <property type="project" value="TreeGrafter"/>
</dbReference>
<sequence length="254" mass="27004">MASNPVIFVTGAAGGVGFAIVRALLEERNASVVASDIVKGDLEQLQASHSDKLEVVVGDITKESTSIVAISKAVERFGGLTGVCLNAGTFGPCHRLNNADPEKWIKAMNVNLFSHLYTLKHAIPHLRKSEGTIIFTTSAAGLQALFPGWGFYGTSKAAVAFIVKQLQLEEPTLTVLGVAPGLCDTKMIHVLAEGGYDGWTAEDAKNYKEISSTWTLTKPAEAGRAYAYAVTKASREIGGSVVEFNDPIIQALLP</sequence>
<protein>
    <submittedName>
        <fullName evidence="4">Uncharacterized protein</fullName>
    </submittedName>
</protein>
<dbReference type="OMA" id="IMGSHAG"/>
<dbReference type="PRINTS" id="PR00081">
    <property type="entry name" value="GDHRDH"/>
</dbReference>
<dbReference type="PANTHER" id="PTHR43008">
    <property type="entry name" value="BENZIL REDUCTASE"/>
    <property type="match status" value="1"/>
</dbReference>
<accession>A0A0D1Y0M9</accession>
<keyword evidence="3" id="KW-0560">Oxidoreductase</keyword>
<dbReference type="GO" id="GO:0016616">
    <property type="term" value="F:oxidoreductase activity, acting on the CH-OH group of donors, NAD or NADP as acceptor"/>
    <property type="evidence" value="ECO:0007669"/>
    <property type="project" value="UniProtKB-ARBA"/>
</dbReference>
<dbReference type="InterPro" id="IPR036291">
    <property type="entry name" value="NAD(P)-bd_dom_sf"/>
</dbReference>
<dbReference type="InterPro" id="IPR020904">
    <property type="entry name" value="Sc_DH/Rdtase_CS"/>
</dbReference>
<dbReference type="PROSITE" id="PS00061">
    <property type="entry name" value="ADH_SHORT"/>
    <property type="match status" value="1"/>
</dbReference>
<evidence type="ECO:0000256" key="3">
    <source>
        <dbReference type="ARBA" id="ARBA00023002"/>
    </source>
</evidence>
<evidence type="ECO:0000256" key="2">
    <source>
        <dbReference type="ARBA" id="ARBA00022857"/>
    </source>
</evidence>
<dbReference type="EMBL" id="KN847522">
    <property type="protein sequence ID" value="KIV94021.1"/>
    <property type="molecule type" value="Genomic_DNA"/>
</dbReference>
<dbReference type="VEuPathDB" id="FungiDB:PV10_05184"/>
<keyword evidence="5" id="KW-1185">Reference proteome</keyword>
<dbReference type="CDD" id="cd05233">
    <property type="entry name" value="SDR_c"/>
    <property type="match status" value="1"/>
</dbReference>
<evidence type="ECO:0000256" key="1">
    <source>
        <dbReference type="ARBA" id="ARBA00006484"/>
    </source>
</evidence>
<evidence type="ECO:0000313" key="5">
    <source>
        <dbReference type="Proteomes" id="UP000054302"/>
    </source>
</evidence>
<organism evidence="4 5">
    <name type="scientific">Exophiala mesophila</name>
    <name type="common">Black yeast-like fungus</name>
    <dbReference type="NCBI Taxonomy" id="212818"/>
    <lineage>
        <taxon>Eukaryota</taxon>
        <taxon>Fungi</taxon>
        <taxon>Dikarya</taxon>
        <taxon>Ascomycota</taxon>
        <taxon>Pezizomycotina</taxon>
        <taxon>Eurotiomycetes</taxon>
        <taxon>Chaetothyriomycetidae</taxon>
        <taxon>Chaetothyriales</taxon>
        <taxon>Herpotrichiellaceae</taxon>
        <taxon>Exophiala</taxon>
    </lineage>
</organism>
<dbReference type="SUPFAM" id="SSF51735">
    <property type="entry name" value="NAD(P)-binding Rossmann-fold domains"/>
    <property type="match status" value="1"/>
</dbReference>
<dbReference type="OrthoDB" id="4109642at2759"/>
<dbReference type="Proteomes" id="UP000054302">
    <property type="component" value="Unassembled WGS sequence"/>
</dbReference>
<gene>
    <name evidence="4" type="ORF">PV10_05184</name>
</gene>
<dbReference type="GeneID" id="27323029"/>
<name>A0A0D1Y0M9_EXOME</name>
<dbReference type="STRING" id="212818.A0A0D1Y0M9"/>
<evidence type="ECO:0000313" key="4">
    <source>
        <dbReference type="EMBL" id="KIV94021.1"/>
    </source>
</evidence>
<dbReference type="InterPro" id="IPR002347">
    <property type="entry name" value="SDR_fam"/>
</dbReference>
<keyword evidence="2" id="KW-0521">NADP</keyword>
<dbReference type="Pfam" id="PF00106">
    <property type="entry name" value="adh_short"/>
    <property type="match status" value="1"/>
</dbReference>
<dbReference type="AlphaFoldDB" id="A0A0D1Y0M9"/>